<feature type="transmembrane region" description="Helical" evidence="8">
    <location>
        <begin position="463"/>
        <end position="482"/>
    </location>
</feature>
<dbReference type="SUPFAM" id="SSF103473">
    <property type="entry name" value="MFS general substrate transporter"/>
    <property type="match status" value="1"/>
</dbReference>
<feature type="transmembrane region" description="Helical" evidence="8">
    <location>
        <begin position="539"/>
        <end position="558"/>
    </location>
</feature>
<feature type="transmembrane region" description="Helical" evidence="8">
    <location>
        <begin position="392"/>
        <end position="414"/>
    </location>
</feature>
<dbReference type="Pfam" id="PF04082">
    <property type="entry name" value="Fungal_trans"/>
    <property type="match status" value="1"/>
</dbReference>
<dbReference type="PANTHER" id="PTHR43791">
    <property type="entry name" value="PERMEASE-RELATED"/>
    <property type="match status" value="1"/>
</dbReference>
<feature type="transmembrane region" description="Helical" evidence="8">
    <location>
        <begin position="578"/>
        <end position="598"/>
    </location>
</feature>
<evidence type="ECO:0000256" key="5">
    <source>
        <dbReference type="ARBA" id="ARBA00023136"/>
    </source>
</evidence>
<dbReference type="OrthoDB" id="4370019at2759"/>
<evidence type="ECO:0000256" key="4">
    <source>
        <dbReference type="ARBA" id="ARBA00022989"/>
    </source>
</evidence>
<keyword evidence="2" id="KW-0813">Transport</keyword>
<evidence type="ECO:0000256" key="3">
    <source>
        <dbReference type="ARBA" id="ARBA00022692"/>
    </source>
</evidence>
<organism evidence="11 12">
    <name type="scientific">Parascedosporium putredinis</name>
    <dbReference type="NCBI Taxonomy" id="1442378"/>
    <lineage>
        <taxon>Eukaryota</taxon>
        <taxon>Fungi</taxon>
        <taxon>Dikarya</taxon>
        <taxon>Ascomycota</taxon>
        <taxon>Pezizomycotina</taxon>
        <taxon>Sordariomycetes</taxon>
        <taxon>Hypocreomycetidae</taxon>
        <taxon>Microascales</taxon>
        <taxon>Microascaceae</taxon>
        <taxon>Parascedosporium</taxon>
    </lineage>
</organism>
<comment type="subcellular location">
    <subcellularLocation>
        <location evidence="1">Membrane</location>
        <topology evidence="1">Multi-pass membrane protein</topology>
    </subcellularLocation>
</comment>
<evidence type="ECO:0000256" key="6">
    <source>
        <dbReference type="ARBA" id="ARBA00023242"/>
    </source>
</evidence>
<evidence type="ECO:0000256" key="2">
    <source>
        <dbReference type="ARBA" id="ARBA00022448"/>
    </source>
</evidence>
<sequence>MSSDCVLPPRQDADNLLNIYRNVHYQVYPAISWDNFLVEFATIYDGSAHPSKRRMTHCLANLVFALAERSTHGSGGSDYFERAKRLLQFDIFGDISFQVIQALVLCAQYLQSAEKPRQCWVIVGLAIRAAQSIGLHLAEAVKNIQPERDQYLATIVWSLAEKAGYAFQCAAADMSAAQLDFDAVDLDNFVGFPTEDNWSRQAGKSSEAWFIAATGADRYAPHGETTGLANEAARSIHHVDLDKSDEKRLGNARENGYGHMLTEEQELFLSSVEPAEQDKIFRKVDLHVVPMLTLLYLACHIDRANIGNAKIEGLEADLNMKGTDYNLIAAIFFIPSGFFPAAVYLISKWYPPTRTYWRVAIFYSASAASGAFSGLLAAAIAQMHGVRGFEGWRWIFILEGIASVLIGIMCFFFLPDSPSLSKWLTPDEARFLNLLHDATRGRIEVEKKKADTRKTLVKVVKDWQLYVHALIFNGVGIPLYGVKFTMPQIVKNMGFTSTKAQLMTAPYYRWRMPFMVGPQIITLVGFAILYVVSDKLKDNIALAYFCLFIVCAGTYPTLPGINSWSSDNLAGPAKRAMGLGFMIMMGNVSGFGGSYIFINSEAPKDEELDEMGDRSPLFSKSTTLTYSPAPPGTWSSPIHCNIETYKLDAFNIPPYRAISYARVDPQYDLLTISGERVLPESNLRQQFTFRHPIYAHEKTILVPTTLRDALRQIRHRYLPVKVWADALCVNLDDNAERAGHIAMLPRIYQRASGTTLWLGGQDPSTRKTIETVKNVMVAEKLQREIPQLDRAEIESVPLLLERPVFRRLWCVGEAIVSLSSIILLFGDRAESEATITTLGKIGSLSYTKFRKACRTIGRAGLKLEPVMDAAAPLVSFGRELERAYGSLDRGDLSQSRLAYVLRDFEVTDPRDKVLAFGGVPETFDLELFGELPVYPTAEEFGQLNLLGPVLGRKMAANWAQTKWEDHMGYGHNSSANGRIDTIRVYVEDYYRAVLALLTLVKDNAVGEAGVEQPVDRSRADTQYVAIRRFLDGMADKFVSSDELVTYRRLSLDVESVLVAYDEVLASFTNGNFGPGKSVFPDSSITMVKGLLGQMIRAWDSSDSGSDGGSEENEAGHKPMKPSLAERMKTDPHLGWSPEGARRVALGYDLSADGDEATRGWGLEYMVPRSSKKANRTIRRVFKLKTTTSLSPKTVGLPSWVPDYSISLKGRAVPLVTLPSLKAANFKGCGSDIPPIDWSEEDPNILKLSGRIVDAISAVSILRKEVRNFGQLHEEWMAMIGKTDTLEVADGTEKAARDDEDSLKEEIYNRIWKGKMNMPDSLLPPPTPSNVSSWEKLILDITSRKLGFFTAKAQLNQREFTRPRSVSANIRGEIAFSNYHRMPRAHRSG</sequence>
<keyword evidence="3 8" id="KW-0812">Transmembrane</keyword>
<name>A0A9P1H4R3_9PEZI</name>
<dbReference type="InterPro" id="IPR036259">
    <property type="entry name" value="MFS_trans_sf"/>
</dbReference>
<feature type="region of interest" description="Disordered" evidence="7">
    <location>
        <begin position="1100"/>
        <end position="1122"/>
    </location>
</feature>
<keyword evidence="6" id="KW-0539">Nucleus</keyword>
<keyword evidence="4 8" id="KW-1133">Transmembrane helix</keyword>
<evidence type="ECO:0000259" key="9">
    <source>
        <dbReference type="Pfam" id="PF04082"/>
    </source>
</evidence>
<dbReference type="Pfam" id="PF07690">
    <property type="entry name" value="MFS_1"/>
    <property type="match status" value="1"/>
</dbReference>
<evidence type="ECO:0000256" key="7">
    <source>
        <dbReference type="SAM" id="MobiDB-lite"/>
    </source>
</evidence>
<dbReference type="Gene3D" id="1.20.1250.20">
    <property type="entry name" value="MFS general substrate transporter like domains"/>
    <property type="match status" value="2"/>
</dbReference>
<evidence type="ECO:0008006" key="13">
    <source>
        <dbReference type="Google" id="ProtNLM"/>
    </source>
</evidence>
<keyword evidence="12" id="KW-1185">Reference proteome</keyword>
<evidence type="ECO:0000256" key="1">
    <source>
        <dbReference type="ARBA" id="ARBA00004141"/>
    </source>
</evidence>
<feature type="domain" description="Xylanolytic transcriptional activator regulatory" evidence="9">
    <location>
        <begin position="18"/>
        <end position="151"/>
    </location>
</feature>
<dbReference type="InterPro" id="IPR010730">
    <property type="entry name" value="HET"/>
</dbReference>
<feature type="transmembrane region" description="Helical" evidence="8">
    <location>
        <begin position="327"/>
        <end position="347"/>
    </location>
</feature>
<accession>A0A9P1H4R3</accession>
<evidence type="ECO:0000259" key="10">
    <source>
        <dbReference type="Pfam" id="PF06985"/>
    </source>
</evidence>
<reference evidence="11" key="1">
    <citation type="submission" date="2022-11" db="EMBL/GenBank/DDBJ databases">
        <authorList>
            <person name="Scott C."/>
            <person name="Bruce N."/>
        </authorList>
    </citation>
    <scope>NUCLEOTIDE SEQUENCE</scope>
</reference>
<feature type="transmembrane region" description="Helical" evidence="8">
    <location>
        <begin position="808"/>
        <end position="826"/>
    </location>
</feature>
<evidence type="ECO:0000256" key="8">
    <source>
        <dbReference type="SAM" id="Phobius"/>
    </source>
</evidence>
<dbReference type="GO" id="GO:0003677">
    <property type="term" value="F:DNA binding"/>
    <property type="evidence" value="ECO:0007669"/>
    <property type="project" value="InterPro"/>
</dbReference>
<dbReference type="GO" id="GO:0022857">
    <property type="term" value="F:transmembrane transporter activity"/>
    <property type="evidence" value="ECO:0007669"/>
    <property type="project" value="InterPro"/>
</dbReference>
<dbReference type="EMBL" id="CALLCH030000013">
    <property type="protein sequence ID" value="CAI4215925.1"/>
    <property type="molecule type" value="Genomic_DNA"/>
</dbReference>
<dbReference type="CDD" id="cd12148">
    <property type="entry name" value="fungal_TF_MHR"/>
    <property type="match status" value="1"/>
</dbReference>
<dbReference type="InterPro" id="IPR011701">
    <property type="entry name" value="MFS"/>
</dbReference>
<comment type="caution">
    <text evidence="11">The sequence shown here is derived from an EMBL/GenBank/DDBJ whole genome shotgun (WGS) entry which is preliminary data.</text>
</comment>
<dbReference type="GO" id="GO:0006351">
    <property type="term" value="P:DNA-templated transcription"/>
    <property type="evidence" value="ECO:0007669"/>
    <property type="project" value="InterPro"/>
</dbReference>
<gene>
    <name evidence="11" type="ORF">PPNO1_LOCUS5599</name>
</gene>
<dbReference type="GO" id="GO:0016020">
    <property type="term" value="C:membrane"/>
    <property type="evidence" value="ECO:0007669"/>
    <property type="project" value="UniProtKB-SubCell"/>
</dbReference>
<proteinExistence type="predicted"/>
<dbReference type="PANTHER" id="PTHR43791:SF54">
    <property type="entry name" value="MAJOR FACILITATOR SUPERFAMILY (MFS) PROFILE DOMAIN-CONTAINING PROTEIN-RELATED"/>
    <property type="match status" value="1"/>
</dbReference>
<feature type="domain" description="Heterokaryon incompatibility" evidence="10">
    <location>
        <begin position="669"/>
        <end position="813"/>
    </location>
</feature>
<evidence type="ECO:0000313" key="12">
    <source>
        <dbReference type="Proteomes" id="UP000838763"/>
    </source>
</evidence>
<keyword evidence="5 8" id="KW-0472">Membrane</keyword>
<protein>
    <recommendedName>
        <fullName evidence="13">Heterokaryon incompatibility domain-containing protein</fullName>
    </recommendedName>
</protein>
<dbReference type="Pfam" id="PF06985">
    <property type="entry name" value="HET"/>
    <property type="match status" value="1"/>
</dbReference>
<dbReference type="InterPro" id="IPR007219">
    <property type="entry name" value="XnlR_reg_dom"/>
</dbReference>
<dbReference type="Proteomes" id="UP000838763">
    <property type="component" value="Unassembled WGS sequence"/>
</dbReference>
<evidence type="ECO:0000313" key="11">
    <source>
        <dbReference type="EMBL" id="CAI4215925.1"/>
    </source>
</evidence>
<feature type="transmembrane region" description="Helical" evidence="8">
    <location>
        <begin position="359"/>
        <end position="380"/>
    </location>
</feature>
<dbReference type="GO" id="GO:0008270">
    <property type="term" value="F:zinc ion binding"/>
    <property type="evidence" value="ECO:0007669"/>
    <property type="project" value="InterPro"/>
</dbReference>
<feature type="transmembrane region" description="Helical" evidence="8">
    <location>
        <begin position="512"/>
        <end position="532"/>
    </location>
</feature>